<dbReference type="Proteomes" id="UP000632154">
    <property type="component" value="Unassembled WGS sequence"/>
</dbReference>
<dbReference type="PROSITE" id="PS50850">
    <property type="entry name" value="MFS"/>
    <property type="match status" value="1"/>
</dbReference>
<accession>A0ABQ3K879</accession>
<dbReference type="InterPro" id="IPR036259">
    <property type="entry name" value="MFS_trans_sf"/>
</dbReference>
<evidence type="ECO:0000256" key="2">
    <source>
        <dbReference type="ARBA" id="ARBA00022692"/>
    </source>
</evidence>
<keyword evidence="2 5" id="KW-0812">Transmembrane</keyword>
<protein>
    <recommendedName>
        <fullName evidence="6">Major facilitator superfamily (MFS) profile domain-containing protein</fullName>
    </recommendedName>
</protein>
<feature type="transmembrane region" description="Helical" evidence="5">
    <location>
        <begin position="48"/>
        <end position="70"/>
    </location>
</feature>
<dbReference type="PROSITE" id="PS00216">
    <property type="entry name" value="SUGAR_TRANSPORT_1"/>
    <property type="match status" value="1"/>
</dbReference>
<keyword evidence="8" id="KW-1185">Reference proteome</keyword>
<evidence type="ECO:0000259" key="6">
    <source>
        <dbReference type="PROSITE" id="PS50850"/>
    </source>
</evidence>
<feature type="domain" description="Major facilitator superfamily (MFS) profile" evidence="6">
    <location>
        <begin position="12"/>
        <end position="104"/>
    </location>
</feature>
<evidence type="ECO:0000256" key="3">
    <source>
        <dbReference type="ARBA" id="ARBA00022989"/>
    </source>
</evidence>
<dbReference type="RefSeq" id="WP_229839071.1">
    <property type="nucleotide sequence ID" value="NZ_BNAL01000030.1"/>
</dbReference>
<dbReference type="InterPro" id="IPR020846">
    <property type="entry name" value="MFS_dom"/>
</dbReference>
<comment type="subcellular location">
    <subcellularLocation>
        <location evidence="1">Membrane</location>
        <topology evidence="1">Multi-pass membrane protein</topology>
    </subcellularLocation>
</comment>
<feature type="transmembrane region" description="Helical" evidence="5">
    <location>
        <begin position="82"/>
        <end position="100"/>
    </location>
</feature>
<organism evidence="7 8">
    <name type="scientific">Deinococcus piscis</name>
    <dbReference type="NCBI Taxonomy" id="394230"/>
    <lineage>
        <taxon>Bacteria</taxon>
        <taxon>Thermotogati</taxon>
        <taxon>Deinococcota</taxon>
        <taxon>Deinococci</taxon>
        <taxon>Deinococcales</taxon>
        <taxon>Deinococcaceae</taxon>
        <taxon>Deinococcus</taxon>
    </lineage>
</organism>
<evidence type="ECO:0000256" key="4">
    <source>
        <dbReference type="ARBA" id="ARBA00023136"/>
    </source>
</evidence>
<proteinExistence type="predicted"/>
<sequence>MKRYGIRVNLEQFLHQLFQVLLVGLTLGMTRTVVPALAETEFGVPAGSFLLLSTFVVAFGVVKGLMNFFAGRLSERVGRRPVLLYGWLLALPIPLLLWWAPGWG</sequence>
<dbReference type="InterPro" id="IPR011701">
    <property type="entry name" value="MFS"/>
</dbReference>
<dbReference type="InterPro" id="IPR005829">
    <property type="entry name" value="Sugar_transporter_CS"/>
</dbReference>
<keyword evidence="4 5" id="KW-0472">Membrane</keyword>
<dbReference type="Gene3D" id="1.20.1250.20">
    <property type="entry name" value="MFS general substrate transporter like domains"/>
    <property type="match status" value="1"/>
</dbReference>
<evidence type="ECO:0000313" key="8">
    <source>
        <dbReference type="Proteomes" id="UP000632154"/>
    </source>
</evidence>
<evidence type="ECO:0000256" key="5">
    <source>
        <dbReference type="SAM" id="Phobius"/>
    </source>
</evidence>
<dbReference type="EMBL" id="BNAL01000030">
    <property type="protein sequence ID" value="GHG08135.1"/>
    <property type="molecule type" value="Genomic_DNA"/>
</dbReference>
<comment type="caution">
    <text evidence="7">The sequence shown here is derived from an EMBL/GenBank/DDBJ whole genome shotgun (WGS) entry which is preliminary data.</text>
</comment>
<name>A0ABQ3K879_9DEIO</name>
<dbReference type="SUPFAM" id="SSF103473">
    <property type="entry name" value="MFS general substrate transporter"/>
    <property type="match status" value="1"/>
</dbReference>
<dbReference type="Pfam" id="PF07690">
    <property type="entry name" value="MFS_1"/>
    <property type="match status" value="1"/>
</dbReference>
<evidence type="ECO:0000256" key="1">
    <source>
        <dbReference type="ARBA" id="ARBA00004141"/>
    </source>
</evidence>
<evidence type="ECO:0000313" key="7">
    <source>
        <dbReference type="EMBL" id="GHG08135.1"/>
    </source>
</evidence>
<reference evidence="8" key="1">
    <citation type="journal article" date="2019" name="Int. J. Syst. Evol. Microbiol.">
        <title>The Global Catalogue of Microorganisms (GCM) 10K type strain sequencing project: providing services to taxonomists for standard genome sequencing and annotation.</title>
        <authorList>
            <consortium name="The Broad Institute Genomics Platform"/>
            <consortium name="The Broad Institute Genome Sequencing Center for Infectious Disease"/>
            <person name="Wu L."/>
            <person name="Ma J."/>
        </authorList>
    </citation>
    <scope>NUCLEOTIDE SEQUENCE [LARGE SCALE GENOMIC DNA]</scope>
    <source>
        <strain evidence="8">CGMCC 1.18439</strain>
    </source>
</reference>
<gene>
    <name evidence="7" type="ORF">GCM10017783_20900</name>
</gene>
<keyword evidence="3 5" id="KW-1133">Transmembrane helix</keyword>